<dbReference type="RefSeq" id="WP_136435777.1">
    <property type="nucleotide sequence ID" value="NZ_CAPIAG010000001.1"/>
</dbReference>
<name>A0A4V3WUJ4_9ACTN</name>
<evidence type="ECO:0000259" key="1">
    <source>
        <dbReference type="Pfam" id="PF02525"/>
    </source>
</evidence>
<dbReference type="PANTHER" id="PTHR43741">
    <property type="entry name" value="FMN-DEPENDENT NADH-AZOREDUCTASE 1"/>
    <property type="match status" value="1"/>
</dbReference>
<organism evidence="2 3">
    <name type="scientific">Adlercreutzia caecimuris</name>
    <dbReference type="NCBI Taxonomy" id="671266"/>
    <lineage>
        <taxon>Bacteria</taxon>
        <taxon>Bacillati</taxon>
        <taxon>Actinomycetota</taxon>
        <taxon>Coriobacteriia</taxon>
        <taxon>Eggerthellales</taxon>
        <taxon>Eggerthellaceae</taxon>
        <taxon>Adlercreutzia</taxon>
    </lineage>
</organism>
<dbReference type="InterPro" id="IPR003680">
    <property type="entry name" value="Flavodoxin_fold"/>
</dbReference>
<protein>
    <submittedName>
        <fullName evidence="2">NAD(P)H dehydrogenase</fullName>
    </submittedName>
</protein>
<dbReference type="InterPro" id="IPR029039">
    <property type="entry name" value="Flavoprotein-like_sf"/>
</dbReference>
<gene>
    <name evidence="2" type="ORF">E5986_10535</name>
</gene>
<reference evidence="2 3" key="1">
    <citation type="submission" date="2019-04" db="EMBL/GenBank/DDBJ databases">
        <title>Microbes associate with the intestines of laboratory mice.</title>
        <authorList>
            <person name="Navarre W."/>
            <person name="Wong E."/>
            <person name="Huang K.C."/>
            <person name="Tropini C."/>
            <person name="Ng K."/>
            <person name="Yu B."/>
        </authorList>
    </citation>
    <scope>NUCLEOTIDE SEQUENCE [LARGE SCALE GENOMIC DNA]</scope>
    <source>
        <strain evidence="2 3">NM80_B27</strain>
    </source>
</reference>
<comment type="caution">
    <text evidence="2">The sequence shown here is derived from an EMBL/GenBank/DDBJ whole genome shotgun (WGS) entry which is preliminary data.</text>
</comment>
<proteinExistence type="predicted"/>
<dbReference type="Gene3D" id="3.40.50.360">
    <property type="match status" value="1"/>
</dbReference>
<dbReference type="Pfam" id="PF02525">
    <property type="entry name" value="Flavodoxin_2"/>
    <property type="match status" value="1"/>
</dbReference>
<dbReference type="InterPro" id="IPR050104">
    <property type="entry name" value="FMN-dep_NADH:Q_OxRdtase_AzoR1"/>
</dbReference>
<dbReference type="AlphaFoldDB" id="A0A4V3WUJ4"/>
<dbReference type="SUPFAM" id="SSF52218">
    <property type="entry name" value="Flavoproteins"/>
    <property type="match status" value="1"/>
</dbReference>
<evidence type="ECO:0000313" key="2">
    <source>
        <dbReference type="EMBL" id="THG36027.1"/>
    </source>
</evidence>
<evidence type="ECO:0000313" key="3">
    <source>
        <dbReference type="Proteomes" id="UP000308978"/>
    </source>
</evidence>
<dbReference type="EMBL" id="SSTJ01000018">
    <property type="protein sequence ID" value="THG36027.1"/>
    <property type="molecule type" value="Genomic_DNA"/>
</dbReference>
<dbReference type="PANTHER" id="PTHR43741:SF4">
    <property type="entry name" value="FMN-DEPENDENT NADH:QUINONE OXIDOREDUCTASE"/>
    <property type="match status" value="1"/>
</dbReference>
<sequence length="189" mass="20878">MTVLFVNACLRGEQSRTLTLCREYLEGVDDVEEVNLAELKLEPYYGPSAAYRAQLEKDGQFDDPMFDLGRQFAEADEIVIGAPYWDLSFPAALKIYIEHAAVMGMTFHYTEEGRCEGLCRAKHLTYITTGGGEVSAMNYGYEYLCGIAGMFGIPETRFAAAENLDVVGADIEANMNAARATLAKLKATR</sequence>
<feature type="domain" description="Flavodoxin-like fold" evidence="1">
    <location>
        <begin position="1"/>
        <end position="184"/>
    </location>
</feature>
<accession>A0A4V3WUJ4</accession>
<dbReference type="Proteomes" id="UP000308978">
    <property type="component" value="Unassembled WGS sequence"/>
</dbReference>